<feature type="region of interest" description="Disordered" evidence="1">
    <location>
        <begin position="518"/>
        <end position="586"/>
    </location>
</feature>
<protein>
    <submittedName>
        <fullName evidence="2">Uncharacterized protein</fullName>
    </submittedName>
</protein>
<dbReference type="PANTHER" id="PTHR10773:SF19">
    <property type="match status" value="1"/>
</dbReference>
<dbReference type="AlphaFoldDB" id="A0A9N9SKT5"/>
<dbReference type="Proteomes" id="UP001153737">
    <property type="component" value="Chromosome 7"/>
</dbReference>
<evidence type="ECO:0000313" key="3">
    <source>
        <dbReference type="Proteomes" id="UP001153737"/>
    </source>
</evidence>
<dbReference type="EMBL" id="OU896713">
    <property type="protein sequence ID" value="CAG9823884.1"/>
    <property type="molecule type" value="Genomic_DNA"/>
</dbReference>
<feature type="region of interest" description="Disordered" evidence="1">
    <location>
        <begin position="1"/>
        <end position="47"/>
    </location>
</feature>
<feature type="compositionally biased region" description="Basic and acidic residues" evidence="1">
    <location>
        <begin position="1"/>
        <end position="11"/>
    </location>
</feature>
<feature type="compositionally biased region" description="Basic and acidic residues" evidence="1">
    <location>
        <begin position="522"/>
        <end position="540"/>
    </location>
</feature>
<reference evidence="2" key="2">
    <citation type="submission" date="2022-10" db="EMBL/GenBank/DDBJ databases">
        <authorList>
            <consortium name="ENA_rothamsted_submissions"/>
            <consortium name="culmorum"/>
            <person name="King R."/>
        </authorList>
    </citation>
    <scope>NUCLEOTIDE SEQUENCE</scope>
</reference>
<proteinExistence type="predicted"/>
<dbReference type="PANTHER" id="PTHR10773">
    <property type="entry name" value="DNA-DIRECTED RNA POLYMERASES I, II, AND III SUBUNIT RPABC2"/>
    <property type="match status" value="1"/>
</dbReference>
<name>A0A9N9SKT5_PHACE</name>
<keyword evidence="3" id="KW-1185">Reference proteome</keyword>
<evidence type="ECO:0000256" key="1">
    <source>
        <dbReference type="SAM" id="MobiDB-lite"/>
    </source>
</evidence>
<feature type="compositionally biased region" description="Basic and acidic residues" evidence="1">
    <location>
        <begin position="558"/>
        <end position="570"/>
    </location>
</feature>
<dbReference type="OrthoDB" id="10068225at2759"/>
<organism evidence="2 3">
    <name type="scientific">Phaedon cochleariae</name>
    <name type="common">Mustard beetle</name>
    <dbReference type="NCBI Taxonomy" id="80249"/>
    <lineage>
        <taxon>Eukaryota</taxon>
        <taxon>Metazoa</taxon>
        <taxon>Ecdysozoa</taxon>
        <taxon>Arthropoda</taxon>
        <taxon>Hexapoda</taxon>
        <taxon>Insecta</taxon>
        <taxon>Pterygota</taxon>
        <taxon>Neoptera</taxon>
        <taxon>Endopterygota</taxon>
        <taxon>Coleoptera</taxon>
        <taxon>Polyphaga</taxon>
        <taxon>Cucujiformia</taxon>
        <taxon>Chrysomeloidea</taxon>
        <taxon>Chrysomelidae</taxon>
        <taxon>Chrysomelinae</taxon>
        <taxon>Chrysomelini</taxon>
        <taxon>Phaedon</taxon>
    </lineage>
</organism>
<sequence>MDFENSKKPENTDGDFLIPVQVSSIPTNESDLEENGPNELSRSLRSDHDTTPLDVELLENISSADEASEEETSTAVNSFNVFDKYWKLGNLQAQRNFLAGLITKVDKKRMVVNAKVNRKFNIHYFLPKIDSSRVQVCKSTFLATLDESGRKIRTVIRKQHSGLCSPDKRASNAYRIPADILQKIHTHIQSFPCVPSHYTRANSKRQYLEPHLSVKKMYVDCTESLPEDVKPCSLQTYRNIFNTEYNLGFHHPKNDRCDFCAKYDEYPVGTEKDYMTPEYDAHIIAKNQARLRMLEDSNKSKNDRMFKCFTFDLQQVLLAPYSNVKSFYYKRKLCVYNLTIYDHGAGRGYCYVWDETIAQRVHGTIEMAKKGQKIYVPQDWLQVIEKAKVHGIRYDAVPMNQKSFIDFKAVNEKLFDMKLNSKTVDGYKVKWSKIVSFRFEKGSENQLKIKYGYDDEEYAIVKLGKTATDVEIAQELPQLYSSILPISLAEKKDLITISNAVTFPDTARQYYQNLEVNRGKSRGSDESFPVRHDQSAHDADANEDQEINLESPPGLEDTYSKSGEKKEQPSKKRNSKREKVKRIIKL</sequence>
<reference evidence="2" key="1">
    <citation type="submission" date="2022-01" db="EMBL/GenBank/DDBJ databases">
        <authorList>
            <person name="King R."/>
        </authorList>
    </citation>
    <scope>NUCLEOTIDE SEQUENCE</scope>
</reference>
<evidence type="ECO:0000313" key="2">
    <source>
        <dbReference type="EMBL" id="CAG9823884.1"/>
    </source>
</evidence>
<feature type="compositionally biased region" description="Basic residues" evidence="1">
    <location>
        <begin position="571"/>
        <end position="586"/>
    </location>
</feature>
<gene>
    <name evidence="2" type="ORF">PHAECO_LOCUS11144</name>
</gene>
<accession>A0A9N9SKT5</accession>